<dbReference type="PROSITE" id="PS51007">
    <property type="entry name" value="CYTC"/>
    <property type="match status" value="2"/>
</dbReference>
<evidence type="ECO:0000256" key="4">
    <source>
        <dbReference type="ARBA" id="ARBA00022723"/>
    </source>
</evidence>
<evidence type="ECO:0000256" key="3">
    <source>
        <dbReference type="ARBA" id="ARBA00022617"/>
    </source>
</evidence>
<evidence type="ECO:0000313" key="12">
    <source>
        <dbReference type="Proteomes" id="UP001589628"/>
    </source>
</evidence>
<sequence>MNKLLISLLVSAGFAGFAHAGGDAAAGEPLTAVCAACHGADGNAMAPNFPKLAGQGEAYLLKQMKDIKSGERKVVEMTGLLDNLSDQDMANIAAFFASKSTSLGAAKPELAELGESIYVGGIAEKGVAACAACHSPTGEGNSLAKFPKLAGQHAAYTEAQLKAFRNELRVNDPQRMMRDTASRLSDKEIEAVSSYIQGLRHAE</sequence>
<dbReference type="SUPFAM" id="SSF46626">
    <property type="entry name" value="Cytochrome c"/>
    <property type="match status" value="2"/>
</dbReference>
<name>A0ABV5Z9L9_9GAMM</name>
<dbReference type="EMBL" id="JBHLZN010000002">
    <property type="protein sequence ID" value="MFB9885972.1"/>
    <property type="molecule type" value="Genomic_DNA"/>
</dbReference>
<dbReference type="Gene3D" id="1.10.760.10">
    <property type="entry name" value="Cytochrome c-like domain"/>
    <property type="match status" value="2"/>
</dbReference>
<keyword evidence="2" id="KW-0813">Transport</keyword>
<evidence type="ECO:0000256" key="1">
    <source>
        <dbReference type="ARBA" id="ARBA00004418"/>
    </source>
</evidence>
<reference evidence="11 12" key="1">
    <citation type="submission" date="2024-09" db="EMBL/GenBank/DDBJ databases">
        <authorList>
            <person name="Sun Q."/>
            <person name="Mori K."/>
        </authorList>
    </citation>
    <scope>NUCLEOTIDE SEQUENCE [LARGE SCALE GENOMIC DNA]</scope>
    <source>
        <strain evidence="11 12">ATCC 51285</strain>
    </source>
</reference>
<dbReference type="Pfam" id="PF00034">
    <property type="entry name" value="Cytochrom_C"/>
    <property type="match status" value="2"/>
</dbReference>
<accession>A0ABV5Z9L9</accession>
<keyword evidence="6" id="KW-0249">Electron transport</keyword>
<dbReference type="PRINTS" id="PR00605">
    <property type="entry name" value="CYTCHROMECIC"/>
</dbReference>
<feature type="domain" description="Cytochrome c" evidence="10">
    <location>
        <begin position="22"/>
        <end position="100"/>
    </location>
</feature>
<feature type="chain" id="PRO_5046987827" evidence="9">
    <location>
        <begin position="21"/>
        <end position="203"/>
    </location>
</feature>
<evidence type="ECO:0000256" key="6">
    <source>
        <dbReference type="ARBA" id="ARBA00022982"/>
    </source>
</evidence>
<dbReference type="InterPro" id="IPR009056">
    <property type="entry name" value="Cyt_c-like_dom"/>
</dbReference>
<protein>
    <submittedName>
        <fullName evidence="11">C-type cytochrome</fullName>
    </submittedName>
</protein>
<feature type="domain" description="Cytochrome c" evidence="10">
    <location>
        <begin position="109"/>
        <end position="200"/>
    </location>
</feature>
<dbReference type="PANTHER" id="PTHR33751">
    <property type="entry name" value="CBB3-TYPE CYTOCHROME C OXIDASE SUBUNIT FIXP"/>
    <property type="match status" value="1"/>
</dbReference>
<evidence type="ECO:0000256" key="5">
    <source>
        <dbReference type="ARBA" id="ARBA00022764"/>
    </source>
</evidence>
<dbReference type="Proteomes" id="UP001589628">
    <property type="component" value="Unassembled WGS sequence"/>
</dbReference>
<dbReference type="RefSeq" id="WP_027311483.1">
    <property type="nucleotide sequence ID" value="NZ_JAUESS010000007.1"/>
</dbReference>
<feature type="signal peptide" evidence="9">
    <location>
        <begin position="1"/>
        <end position="20"/>
    </location>
</feature>
<keyword evidence="5" id="KW-0574">Periplasm</keyword>
<keyword evidence="12" id="KW-1185">Reference proteome</keyword>
<organism evidence="11 12">
    <name type="scientific">Balneatrix alpica</name>
    <dbReference type="NCBI Taxonomy" id="75684"/>
    <lineage>
        <taxon>Bacteria</taxon>
        <taxon>Pseudomonadati</taxon>
        <taxon>Pseudomonadota</taxon>
        <taxon>Gammaproteobacteria</taxon>
        <taxon>Oceanospirillales</taxon>
        <taxon>Balneatrichaceae</taxon>
        <taxon>Balneatrix</taxon>
    </lineage>
</organism>
<keyword evidence="9" id="KW-0732">Signal</keyword>
<keyword evidence="7 8" id="KW-0408">Iron</keyword>
<evidence type="ECO:0000259" key="10">
    <source>
        <dbReference type="PROSITE" id="PS51007"/>
    </source>
</evidence>
<keyword evidence="4 8" id="KW-0479">Metal-binding</keyword>
<evidence type="ECO:0000313" key="11">
    <source>
        <dbReference type="EMBL" id="MFB9885972.1"/>
    </source>
</evidence>
<proteinExistence type="predicted"/>
<evidence type="ECO:0000256" key="2">
    <source>
        <dbReference type="ARBA" id="ARBA00022448"/>
    </source>
</evidence>
<evidence type="ECO:0000256" key="9">
    <source>
        <dbReference type="SAM" id="SignalP"/>
    </source>
</evidence>
<evidence type="ECO:0000256" key="7">
    <source>
        <dbReference type="ARBA" id="ARBA00023004"/>
    </source>
</evidence>
<comment type="subcellular location">
    <subcellularLocation>
        <location evidence="1">Periplasm</location>
    </subcellularLocation>
</comment>
<dbReference type="InterPro" id="IPR024167">
    <property type="entry name" value="Cytochrome_c4-like"/>
</dbReference>
<dbReference type="InterPro" id="IPR036909">
    <property type="entry name" value="Cyt_c-like_dom_sf"/>
</dbReference>
<dbReference type="InterPro" id="IPR050597">
    <property type="entry name" value="Cytochrome_c_Oxidase_Subunit"/>
</dbReference>
<keyword evidence="3 8" id="KW-0349">Heme</keyword>
<evidence type="ECO:0000256" key="8">
    <source>
        <dbReference type="PROSITE-ProRule" id="PRU00433"/>
    </source>
</evidence>
<dbReference type="PIRSF" id="PIRSF000005">
    <property type="entry name" value="Cytochrome_c4"/>
    <property type="match status" value="1"/>
</dbReference>
<dbReference type="PANTHER" id="PTHR33751:SF9">
    <property type="entry name" value="CYTOCHROME C4"/>
    <property type="match status" value="1"/>
</dbReference>
<dbReference type="InterPro" id="IPR008168">
    <property type="entry name" value="Cyt_C_IC"/>
</dbReference>
<comment type="caution">
    <text evidence="11">The sequence shown here is derived from an EMBL/GenBank/DDBJ whole genome shotgun (WGS) entry which is preliminary data.</text>
</comment>
<gene>
    <name evidence="11" type="ORF">ACFFLH_06095</name>
</gene>